<organism evidence="2 3">
    <name type="scientific">Chitinophaga rhizophila</name>
    <dbReference type="NCBI Taxonomy" id="2866212"/>
    <lineage>
        <taxon>Bacteria</taxon>
        <taxon>Pseudomonadati</taxon>
        <taxon>Bacteroidota</taxon>
        <taxon>Chitinophagia</taxon>
        <taxon>Chitinophagales</taxon>
        <taxon>Chitinophagaceae</taxon>
        <taxon>Chitinophaga</taxon>
    </lineage>
</organism>
<feature type="domain" description="Pyrrolo-quinoline quinone repeat" evidence="1">
    <location>
        <begin position="336"/>
        <end position="522"/>
    </location>
</feature>
<keyword evidence="3" id="KW-1185">Reference proteome</keyword>
<dbReference type="InterPro" id="IPR011047">
    <property type="entry name" value="Quinoprotein_ADH-like_sf"/>
</dbReference>
<dbReference type="InterPro" id="IPR002372">
    <property type="entry name" value="PQQ_rpt_dom"/>
</dbReference>
<evidence type="ECO:0000313" key="2">
    <source>
        <dbReference type="EMBL" id="MBW8683018.1"/>
    </source>
</evidence>
<dbReference type="Gene3D" id="2.130.10.10">
    <property type="entry name" value="YVTN repeat-like/Quinoprotein amine dehydrogenase"/>
    <property type="match status" value="1"/>
</dbReference>
<comment type="caution">
    <text evidence="2">The sequence shown here is derived from an EMBL/GenBank/DDBJ whole genome shotgun (WGS) entry which is preliminary data.</text>
</comment>
<name>A0ABS7G5U1_9BACT</name>
<reference evidence="2 3" key="1">
    <citation type="submission" date="2021-08" db="EMBL/GenBank/DDBJ databases">
        <title>The genome sequence of Chitinophaga sp. B61.</title>
        <authorList>
            <person name="Zhang X."/>
        </authorList>
    </citation>
    <scope>NUCLEOTIDE SEQUENCE [LARGE SCALE GENOMIC DNA]</scope>
    <source>
        <strain evidence="2 3">B61</strain>
    </source>
</reference>
<gene>
    <name evidence="2" type="ORF">K1Y79_01610</name>
</gene>
<dbReference type="Proteomes" id="UP000812961">
    <property type="component" value="Unassembled WGS sequence"/>
</dbReference>
<dbReference type="Pfam" id="PF13360">
    <property type="entry name" value="PQQ_2"/>
    <property type="match status" value="1"/>
</dbReference>
<sequence length="650" mass="70462">MLLSTISNVTAQVHYNDIRTMVILPAYTQTQRPVESTVSQSTRDFCRNDSCFFISSSTQNRKVRHDYSAYLHFSLDAIPEGAIIDTVDLIIYLNKVKNTSSVFEQGVNLYELNSARGDQIINISDSSSSAIALVSKDDIGRAIHLQPDIVDGETWVSRKKGNFFCILAAEEAETYGYYTERIGNLPKQPKLVISYHMPANQVRQKSWPQYKYDAQHTAMLGWQTNTTATGFKLNSIITTSNGDVIKSDPLINNDQVITAYQASTPPFSRLLMLSQQGRLIREANIESLGIVKFGPFADRKGDIHCVIGQTGNTLAMLNQGGAIMPVTKTLENSAQTTAAPVIGFDGSIYLSTNNGIYAYTPQPQCKLKWVYTANKNTFGTAALDESEQTVYVYDGAGGKIIAINSLDGSTKWEASIGTTFAKDVPVPSVKGGTVCVTNGQIKGSSLFMIDAGSGRIHTSIKSTADAISQPVIGTNKVFIINNGQLQSYLLTNGSQLPTPAVTGLNPASSLVLDASEHVYIVNPEEGKQSLTLVSPGAVTFPTMTIFDANGYLTGNRLVLTPEGNLLTGNDNRLFSVHPSGFALKEKIDIPFANADEFQSEYLYRSEGAVNVAGKTVTSRQNIVIHSGTAINFSKGFSVQMGGTINCKTGF</sequence>
<dbReference type="EMBL" id="JAICCF010000001">
    <property type="protein sequence ID" value="MBW8683018.1"/>
    <property type="molecule type" value="Genomic_DNA"/>
</dbReference>
<accession>A0ABS7G5U1</accession>
<protein>
    <submittedName>
        <fullName evidence="2">PQQ-binding-like beta-propeller repeat protein</fullName>
    </submittedName>
</protein>
<evidence type="ECO:0000259" key="1">
    <source>
        <dbReference type="Pfam" id="PF13360"/>
    </source>
</evidence>
<proteinExistence type="predicted"/>
<evidence type="ECO:0000313" key="3">
    <source>
        <dbReference type="Proteomes" id="UP000812961"/>
    </source>
</evidence>
<dbReference type="RefSeq" id="WP_220248251.1">
    <property type="nucleotide sequence ID" value="NZ_JAICCF010000001.1"/>
</dbReference>
<dbReference type="InterPro" id="IPR015943">
    <property type="entry name" value="WD40/YVTN_repeat-like_dom_sf"/>
</dbReference>
<dbReference type="SUPFAM" id="SSF50998">
    <property type="entry name" value="Quinoprotein alcohol dehydrogenase-like"/>
    <property type="match status" value="1"/>
</dbReference>